<evidence type="ECO:0000256" key="7">
    <source>
        <dbReference type="ARBA" id="ARBA00023136"/>
    </source>
</evidence>
<feature type="transmembrane region" description="Helical" evidence="8">
    <location>
        <begin position="474"/>
        <end position="491"/>
    </location>
</feature>
<evidence type="ECO:0000256" key="3">
    <source>
        <dbReference type="ARBA" id="ARBA00022676"/>
    </source>
</evidence>
<evidence type="ECO:0000256" key="8">
    <source>
        <dbReference type="SAM" id="Phobius"/>
    </source>
</evidence>
<dbReference type="Pfam" id="PF02366">
    <property type="entry name" value="PMT"/>
    <property type="match status" value="1"/>
</dbReference>
<dbReference type="GO" id="GO:0010041">
    <property type="term" value="P:response to iron(III) ion"/>
    <property type="evidence" value="ECO:0007669"/>
    <property type="project" value="TreeGrafter"/>
</dbReference>
<keyword evidence="4 10" id="KW-0808">Transferase</keyword>
<comment type="subcellular location">
    <subcellularLocation>
        <location evidence="1">Cell membrane</location>
        <topology evidence="1">Multi-pass membrane protein</topology>
    </subcellularLocation>
</comment>
<keyword evidence="2" id="KW-1003">Cell membrane</keyword>
<dbReference type="EMBL" id="LT629690">
    <property type="protein sequence ID" value="SDF84779.1"/>
    <property type="molecule type" value="Genomic_DNA"/>
</dbReference>
<evidence type="ECO:0000256" key="2">
    <source>
        <dbReference type="ARBA" id="ARBA00022475"/>
    </source>
</evidence>
<evidence type="ECO:0000313" key="10">
    <source>
        <dbReference type="EMBL" id="SDF84779.1"/>
    </source>
</evidence>
<evidence type="ECO:0000256" key="1">
    <source>
        <dbReference type="ARBA" id="ARBA00004651"/>
    </source>
</evidence>
<evidence type="ECO:0000256" key="5">
    <source>
        <dbReference type="ARBA" id="ARBA00022692"/>
    </source>
</evidence>
<feature type="transmembrane region" description="Helical" evidence="8">
    <location>
        <begin position="347"/>
        <end position="364"/>
    </location>
</feature>
<dbReference type="GO" id="GO:0006493">
    <property type="term" value="P:protein O-linked glycosylation"/>
    <property type="evidence" value="ECO:0007669"/>
    <property type="project" value="InterPro"/>
</dbReference>
<keyword evidence="7 8" id="KW-0472">Membrane</keyword>
<feature type="transmembrane region" description="Helical" evidence="8">
    <location>
        <begin position="80"/>
        <end position="102"/>
    </location>
</feature>
<accession>A0A1G7PGK6</accession>
<organism evidence="10 11">
    <name type="scientific">Terriglobus roseus</name>
    <dbReference type="NCBI Taxonomy" id="392734"/>
    <lineage>
        <taxon>Bacteria</taxon>
        <taxon>Pseudomonadati</taxon>
        <taxon>Acidobacteriota</taxon>
        <taxon>Terriglobia</taxon>
        <taxon>Terriglobales</taxon>
        <taxon>Acidobacteriaceae</taxon>
        <taxon>Terriglobus</taxon>
    </lineage>
</organism>
<dbReference type="OrthoDB" id="9815691at2"/>
<gene>
    <name evidence="10" type="ORF">SAMN05444167_3484</name>
</gene>
<evidence type="ECO:0000313" key="11">
    <source>
        <dbReference type="Proteomes" id="UP000182427"/>
    </source>
</evidence>
<feature type="transmembrane region" description="Helical" evidence="8">
    <location>
        <begin position="410"/>
        <end position="430"/>
    </location>
</feature>
<dbReference type="GO" id="GO:0016763">
    <property type="term" value="F:pentosyltransferase activity"/>
    <property type="evidence" value="ECO:0007669"/>
    <property type="project" value="TreeGrafter"/>
</dbReference>
<feature type="transmembrane region" description="Helical" evidence="8">
    <location>
        <begin position="123"/>
        <end position="149"/>
    </location>
</feature>
<dbReference type="InterPro" id="IPR050297">
    <property type="entry name" value="LipidA_mod_glycosyltrf_83"/>
</dbReference>
<proteinExistence type="predicted"/>
<dbReference type="GO" id="GO:0005886">
    <property type="term" value="C:plasma membrane"/>
    <property type="evidence" value="ECO:0007669"/>
    <property type="project" value="UniProtKB-SubCell"/>
</dbReference>
<dbReference type="RefSeq" id="WP_083346269.1">
    <property type="nucleotide sequence ID" value="NZ_LT629690.1"/>
</dbReference>
<reference evidence="11" key="1">
    <citation type="submission" date="2016-10" db="EMBL/GenBank/DDBJ databases">
        <authorList>
            <person name="Varghese N."/>
            <person name="Submissions S."/>
        </authorList>
    </citation>
    <scope>NUCLEOTIDE SEQUENCE [LARGE SCALE GENOMIC DNA]</scope>
    <source>
        <strain evidence="11">GAS232</strain>
    </source>
</reference>
<evidence type="ECO:0000256" key="6">
    <source>
        <dbReference type="ARBA" id="ARBA00022989"/>
    </source>
</evidence>
<feature type="transmembrane region" description="Helical" evidence="8">
    <location>
        <begin position="303"/>
        <end position="326"/>
    </location>
</feature>
<protein>
    <submittedName>
        <fullName evidence="10">Dolichyl-phosphate-mannose-protein mannosyltransferase</fullName>
    </submittedName>
</protein>
<keyword evidence="6 8" id="KW-1133">Transmembrane helix</keyword>
<feature type="domain" description="ArnT-like N-terminal" evidence="9">
    <location>
        <begin position="57"/>
        <end position="234"/>
    </location>
</feature>
<dbReference type="GO" id="GO:0009103">
    <property type="term" value="P:lipopolysaccharide biosynthetic process"/>
    <property type="evidence" value="ECO:0007669"/>
    <property type="project" value="UniProtKB-ARBA"/>
</dbReference>
<dbReference type="InterPro" id="IPR003342">
    <property type="entry name" value="ArnT-like_N"/>
</dbReference>
<feature type="transmembrane region" description="Helical" evidence="8">
    <location>
        <begin position="500"/>
        <end position="519"/>
    </location>
</feature>
<dbReference type="Proteomes" id="UP000182427">
    <property type="component" value="Chromosome I"/>
</dbReference>
<evidence type="ECO:0000259" key="9">
    <source>
        <dbReference type="Pfam" id="PF02366"/>
    </source>
</evidence>
<name>A0A1G7PGK6_9BACT</name>
<evidence type="ECO:0000256" key="4">
    <source>
        <dbReference type="ARBA" id="ARBA00022679"/>
    </source>
</evidence>
<dbReference type="AlphaFoldDB" id="A0A1G7PGK6"/>
<feature type="transmembrane region" description="Helical" evidence="8">
    <location>
        <begin position="213"/>
        <end position="233"/>
    </location>
</feature>
<feature type="transmembrane region" description="Helical" evidence="8">
    <location>
        <begin position="370"/>
        <end position="389"/>
    </location>
</feature>
<keyword evidence="11" id="KW-1185">Reference proteome</keyword>
<dbReference type="PANTHER" id="PTHR33908">
    <property type="entry name" value="MANNOSYLTRANSFERASE YKCB-RELATED"/>
    <property type="match status" value="1"/>
</dbReference>
<feature type="transmembrane region" description="Helical" evidence="8">
    <location>
        <begin position="169"/>
        <end position="201"/>
    </location>
</feature>
<keyword evidence="5 8" id="KW-0812">Transmembrane</keyword>
<keyword evidence="3 10" id="KW-0328">Glycosyltransferase</keyword>
<dbReference type="PANTHER" id="PTHR33908:SF3">
    <property type="entry name" value="UNDECAPRENYL PHOSPHATE-ALPHA-4-AMINO-4-DEOXY-L-ARABINOSE ARABINOSYL TRANSFERASE"/>
    <property type="match status" value="1"/>
</dbReference>
<dbReference type="GO" id="GO:0000030">
    <property type="term" value="F:mannosyltransferase activity"/>
    <property type="evidence" value="ECO:0007669"/>
    <property type="project" value="InterPro"/>
</dbReference>
<sequence>MAYELTPSRNRKILIALWLFLYASFTLIVPPLLDGADSVNAEVAREMMQRVDLVTPYANGIRYLEKAPLLYWSMAASMKLFGVGIIAARLPLALFALAMFLVAESFARRAFRSARAGLYASMLLLLSFGIFIFTRILIPDVIVCLWLTASLYCFWITEQQGEHPWRLPAIGFGAACALNILTKGLIGVVLPIGTIVLYLLLTRGFAGTLRRMWKLHPISALVAFLLIGAPWHVAVDHANPTEGHPAGLTHAGHIFPLFWKGWQVGQPTYGNVHGWTWFYFMNEHLLRYLNLRMPRDYDTVPLLLFWALLLVWMMPWSAFLFKAVGAAPWRAFRSRSVAASLNNDQKTLLLLTIAALSPLVLFSFSTRQEYYVLPSLPFFAILIGGWIDREATEVEDGVIPSPLGQSGQRIAAVLVALGTLASLVCVFFLFHAKEPPPTFDLATMLRQNRGGHASLLGHVLDLNTTALGAFRDPLTLAAIALFMGTLVAWWLRKNYRPHHANIVLGIATAMFLVAAHKGLQTFAPVLSSERLALTIKEDLRPDDLIVFNGKYESASSLAFYLHRDNIHIWNGRSSSLWYGSFFTDAPDIFETDASMRLRWTGVQRIFVWTETGKLPVLPGRTYIVAEGGGKQIISNRDTIY</sequence>
<feature type="transmembrane region" description="Helical" evidence="8">
    <location>
        <begin position="12"/>
        <end position="33"/>
    </location>
</feature>